<feature type="chain" id="PRO_5015717247" evidence="1">
    <location>
        <begin position="22"/>
        <end position="109"/>
    </location>
</feature>
<accession>A0A2T7FYD7</accession>
<comment type="caution">
    <text evidence="2">The sequence shown here is derived from an EMBL/GenBank/DDBJ whole genome shotgun (WGS) entry which is preliminary data.</text>
</comment>
<keyword evidence="3" id="KW-1185">Reference proteome</keyword>
<sequence>MFKTVSLSLAALVASVGIASADASHLSPLVKNQTANGQVELGTVVAEADGVVELYSFHKGTQGALLGSTKVKAGANQQVNVNIARPSTNAIAVLRVNDEVVDTQKIEFN</sequence>
<gene>
    <name evidence="2" type="ORF">DC363_04800</name>
</gene>
<keyword evidence="1" id="KW-0732">Signal</keyword>
<dbReference type="RefSeq" id="WP_108640004.1">
    <property type="nucleotide sequence ID" value="NZ_CANLQJ010000005.1"/>
</dbReference>
<name>A0A2T7FYD7_9RHOB</name>
<dbReference type="AlphaFoldDB" id="A0A2T7FYD7"/>
<evidence type="ECO:0000313" key="3">
    <source>
        <dbReference type="Proteomes" id="UP000244817"/>
    </source>
</evidence>
<dbReference type="EMBL" id="QCYG01000003">
    <property type="protein sequence ID" value="PVA07175.1"/>
    <property type="molecule type" value="Genomic_DNA"/>
</dbReference>
<dbReference type="Proteomes" id="UP000244817">
    <property type="component" value="Unassembled WGS sequence"/>
</dbReference>
<evidence type="ECO:0000256" key="1">
    <source>
        <dbReference type="SAM" id="SignalP"/>
    </source>
</evidence>
<reference evidence="2 3" key="1">
    <citation type="submission" date="2018-04" db="EMBL/GenBank/DDBJ databases">
        <title>Pelagivirga bohaiensis gen. nov., sp. nov., a bacterium isolated from the Bohai Sea.</title>
        <authorList>
            <person name="Ji X."/>
        </authorList>
    </citation>
    <scope>NUCLEOTIDE SEQUENCE [LARGE SCALE GENOMIC DNA]</scope>
    <source>
        <strain evidence="2 3">BH-SD16</strain>
    </source>
</reference>
<protein>
    <submittedName>
        <fullName evidence="2">Uncharacterized protein</fullName>
    </submittedName>
</protein>
<feature type="signal peptide" evidence="1">
    <location>
        <begin position="1"/>
        <end position="21"/>
    </location>
</feature>
<evidence type="ECO:0000313" key="2">
    <source>
        <dbReference type="EMBL" id="PVA07175.1"/>
    </source>
</evidence>
<proteinExistence type="predicted"/>
<organism evidence="2 3">
    <name type="scientific">Thalassorhabdomicrobium marinisediminis</name>
    <dbReference type="NCBI Taxonomy" id="2170577"/>
    <lineage>
        <taxon>Bacteria</taxon>
        <taxon>Pseudomonadati</taxon>
        <taxon>Pseudomonadota</taxon>
        <taxon>Alphaproteobacteria</taxon>
        <taxon>Rhodobacterales</taxon>
        <taxon>Paracoccaceae</taxon>
        <taxon>Thalassorhabdomicrobium</taxon>
    </lineage>
</organism>
<dbReference type="OrthoDB" id="7876219at2"/>